<evidence type="ECO:0000313" key="2">
    <source>
        <dbReference type="EMBL" id="MDD1149604.1"/>
    </source>
</evidence>
<comment type="caution">
    <text evidence="2">The sequence shown here is derived from an EMBL/GenBank/DDBJ whole genome shotgun (WGS) entry which is preliminary data.</text>
</comment>
<accession>A0ABT5Q6H2</accession>
<name>A0ABT5Q6H2_9PSED</name>
<dbReference type="InterPro" id="IPR051678">
    <property type="entry name" value="AGP_Transferase"/>
</dbReference>
<dbReference type="Gene3D" id="3.30.200.20">
    <property type="entry name" value="Phosphorylase Kinase, domain 1"/>
    <property type="match status" value="1"/>
</dbReference>
<protein>
    <submittedName>
        <fullName evidence="2">Aminoglycoside phosphotransferase family protein</fullName>
    </submittedName>
</protein>
<dbReference type="SUPFAM" id="SSF56112">
    <property type="entry name" value="Protein kinase-like (PK-like)"/>
    <property type="match status" value="1"/>
</dbReference>
<dbReference type="CDD" id="cd05155">
    <property type="entry name" value="APH_ChoK_like_1"/>
    <property type="match status" value="1"/>
</dbReference>
<keyword evidence="3" id="KW-1185">Reference proteome</keyword>
<dbReference type="InterPro" id="IPR011009">
    <property type="entry name" value="Kinase-like_dom_sf"/>
</dbReference>
<dbReference type="RefSeq" id="WP_273923225.1">
    <property type="nucleotide sequence ID" value="NZ_JAMDGR010000010.1"/>
</dbReference>
<dbReference type="InterPro" id="IPR002575">
    <property type="entry name" value="Aminoglycoside_PTrfase"/>
</dbReference>
<dbReference type="Gene3D" id="3.90.1200.10">
    <property type="match status" value="1"/>
</dbReference>
<dbReference type="EMBL" id="JAMDGR010000010">
    <property type="protein sequence ID" value="MDD1149604.1"/>
    <property type="molecule type" value="Genomic_DNA"/>
</dbReference>
<dbReference type="Pfam" id="PF01636">
    <property type="entry name" value="APH"/>
    <property type="match status" value="1"/>
</dbReference>
<reference evidence="2 3" key="1">
    <citation type="submission" date="2022-05" db="EMBL/GenBank/DDBJ databases">
        <title>Novel Pseudomonas spp. Isolated from a Rainbow Trout Aquaculture Facility.</title>
        <authorList>
            <person name="Testerman T."/>
            <person name="Graf J."/>
        </authorList>
    </citation>
    <scope>NUCLEOTIDE SEQUENCE [LARGE SCALE GENOMIC DNA]</scope>
    <source>
        <strain evidence="2 3">ID357</strain>
    </source>
</reference>
<proteinExistence type="predicted"/>
<dbReference type="Proteomes" id="UP001217610">
    <property type="component" value="Unassembled WGS sequence"/>
</dbReference>
<organism evidence="2 3">
    <name type="scientific">Pseudomonas idahonensis</name>
    <dbReference type="NCBI Taxonomy" id="2942628"/>
    <lineage>
        <taxon>Bacteria</taxon>
        <taxon>Pseudomonadati</taxon>
        <taxon>Pseudomonadota</taxon>
        <taxon>Gammaproteobacteria</taxon>
        <taxon>Pseudomonadales</taxon>
        <taxon>Pseudomonadaceae</taxon>
        <taxon>Pseudomonas</taxon>
    </lineage>
</organism>
<sequence>MSATVKSPEELIDVVLVQQLIATQFPQWKHLPIKQVLPGGWDNRTFLLGDCMSVRLPSAADYIAQVEKEHTWLPTLAPNLSMLIPKPIAKGTPALNYPWPWSVYAWLEGEPAHADLIGNQEEFARSVARFLVELHQIDTAEAPEPGLHNFYRGGALSVYDGETRASLELLTGRIDTASALEIWETAVGSTWSGPSVWVHGDMACGNLLVKEGKLHAIIDFGCSAVGDPACDLVIAWTLLDEQSRRVFRSEIALDDATWARGRGWALWKALITMTNSVQNQQKIDEAEQVIQQILGSE</sequence>
<dbReference type="PANTHER" id="PTHR21310">
    <property type="entry name" value="AMINOGLYCOSIDE PHOSPHOTRANSFERASE-RELATED-RELATED"/>
    <property type="match status" value="1"/>
</dbReference>
<gene>
    <name evidence="2" type="ORF">M5G25_15015</name>
</gene>
<evidence type="ECO:0000259" key="1">
    <source>
        <dbReference type="Pfam" id="PF01636"/>
    </source>
</evidence>
<dbReference type="PANTHER" id="PTHR21310:SF42">
    <property type="entry name" value="BIFUNCTIONAL AAC_APH"/>
    <property type="match status" value="1"/>
</dbReference>
<evidence type="ECO:0000313" key="3">
    <source>
        <dbReference type="Proteomes" id="UP001217610"/>
    </source>
</evidence>
<feature type="domain" description="Aminoglycoside phosphotransferase" evidence="1">
    <location>
        <begin position="36"/>
        <end position="264"/>
    </location>
</feature>